<feature type="domain" description="TOG" evidence="19">
    <location>
        <begin position="814"/>
        <end position="1051"/>
    </location>
</feature>
<feature type="compositionally biased region" description="Low complexity" evidence="18">
    <location>
        <begin position="552"/>
        <end position="579"/>
    </location>
</feature>
<evidence type="ECO:0000256" key="9">
    <source>
        <dbReference type="ARBA" id="ARBA00022701"/>
    </source>
</evidence>
<gene>
    <name evidence="20" type="primary">LOC107714287</name>
</gene>
<reference evidence="20" key="2">
    <citation type="submission" date="2025-09" db="UniProtKB">
        <authorList>
            <consortium name="Ensembl"/>
        </authorList>
    </citation>
    <scope>IDENTIFICATION</scope>
</reference>
<evidence type="ECO:0000256" key="13">
    <source>
        <dbReference type="ARBA" id="ARBA00023034"/>
    </source>
</evidence>
<reference evidence="20" key="1">
    <citation type="submission" date="2025-08" db="UniProtKB">
        <authorList>
            <consortium name="Ensembl"/>
        </authorList>
    </citation>
    <scope>IDENTIFICATION</scope>
</reference>
<dbReference type="Pfam" id="PF02985">
    <property type="entry name" value="HEAT"/>
    <property type="match status" value="1"/>
</dbReference>
<dbReference type="GO" id="GO:0090307">
    <property type="term" value="P:mitotic spindle assembly"/>
    <property type="evidence" value="ECO:0007669"/>
    <property type="project" value="TreeGrafter"/>
</dbReference>
<dbReference type="InterPro" id="IPR034085">
    <property type="entry name" value="TOG"/>
</dbReference>
<feature type="domain" description="TOG" evidence="19">
    <location>
        <begin position="1"/>
        <end position="213"/>
    </location>
</feature>
<evidence type="ECO:0000256" key="14">
    <source>
        <dbReference type="ARBA" id="ARBA00023212"/>
    </source>
</evidence>
<dbReference type="GO" id="GO:0005813">
    <property type="term" value="C:centrosome"/>
    <property type="evidence" value="ECO:0007669"/>
    <property type="project" value="UniProtKB-SubCell"/>
</dbReference>
<keyword evidence="8" id="KW-0132">Cell division</keyword>
<feature type="repeat" description="HEAT" evidence="17">
    <location>
        <begin position="150"/>
        <end position="188"/>
    </location>
</feature>
<protein>
    <submittedName>
        <fullName evidence="20">CLIP-associating protein 1-like</fullName>
    </submittedName>
</protein>
<feature type="region of interest" description="Disordered" evidence="18">
    <location>
        <begin position="782"/>
        <end position="807"/>
    </location>
</feature>
<dbReference type="InterPro" id="IPR021133">
    <property type="entry name" value="HEAT_type_2"/>
</dbReference>
<evidence type="ECO:0000313" key="21">
    <source>
        <dbReference type="Proteomes" id="UP000472270"/>
    </source>
</evidence>
<dbReference type="GO" id="GO:1902903">
    <property type="term" value="P:regulation of supramolecular fiber organization"/>
    <property type="evidence" value="ECO:0007669"/>
    <property type="project" value="UniProtKB-ARBA"/>
</dbReference>
<evidence type="ECO:0000256" key="3">
    <source>
        <dbReference type="ARBA" id="ARBA00004601"/>
    </source>
</evidence>
<evidence type="ECO:0000256" key="17">
    <source>
        <dbReference type="PROSITE-ProRule" id="PRU00103"/>
    </source>
</evidence>
<evidence type="ECO:0000256" key="16">
    <source>
        <dbReference type="ARBA" id="ARBA00023328"/>
    </source>
</evidence>
<dbReference type="Gene3D" id="1.25.10.10">
    <property type="entry name" value="Leucine-rich Repeat Variant"/>
    <property type="match status" value="4"/>
</dbReference>
<feature type="domain" description="TOG" evidence="19">
    <location>
        <begin position="259"/>
        <end position="503"/>
    </location>
</feature>
<dbReference type="FunFam" id="1.25.10.10:FF:000005">
    <property type="entry name" value="CLIP-associating protein 1 isoform 2"/>
    <property type="match status" value="1"/>
</dbReference>
<proteinExistence type="inferred from homology"/>
<dbReference type="Pfam" id="PF12348">
    <property type="entry name" value="CLASP_N"/>
    <property type="match status" value="1"/>
</dbReference>
<dbReference type="GO" id="GO:0043515">
    <property type="term" value="F:kinetochore binding"/>
    <property type="evidence" value="ECO:0007669"/>
    <property type="project" value="TreeGrafter"/>
</dbReference>
<dbReference type="GO" id="GO:0051301">
    <property type="term" value="P:cell division"/>
    <property type="evidence" value="ECO:0007669"/>
    <property type="project" value="UniProtKB-KW"/>
</dbReference>
<comment type="subcellular location">
    <subcellularLocation>
        <location evidence="4">Chromosome</location>
        <location evidence="4">Centromere</location>
        <location evidence="4">Kinetochore</location>
    </subcellularLocation>
    <subcellularLocation>
        <location evidence="2">Cytoplasm</location>
        <location evidence="2">Cytoskeleton</location>
        <location evidence="2">Microtubule organizing center</location>
        <location evidence="2">Centrosome</location>
    </subcellularLocation>
    <subcellularLocation>
        <location evidence="1">Cytoplasm</location>
        <location evidence="1">Cytoskeleton</location>
        <location evidence="1">Spindle</location>
    </subcellularLocation>
    <subcellularLocation>
        <location evidence="3">Golgi apparatus</location>
        <location evidence="3">trans-Golgi network</location>
    </subcellularLocation>
</comment>
<feature type="region of interest" description="Disordered" evidence="18">
    <location>
        <begin position="1044"/>
        <end position="1091"/>
    </location>
</feature>
<sequence length="1461" mass="161461">MEPNMEYCLTQVLQKDVARRLQMGPELIDYITDADKCHDLESDQTALDKMVDGIATSWVNSSNFKLALLGMDLLSALVTRLQDRFRPQVGTVLPSLIDRLGDAKDQVRDQDQTLLLKVMEQSATPQVVFDIQSILKLTLYGAQGLTLSKIVPHICNLLGDPTSQVRDAAMNCLVEIYRHVGEKVRIDLMLLVSPIDKNFDDEESVDGGRSSSSSSSKVFSNSRRGGSMGSMRRPSSASGSRDSVSAGAVDVEDFIKTFEDVPAVQIYSSKELEDSMNKIREILSDDKQDWEHRVTALKKVRSLLLAGATEHEGFLQHLRLLEGAFKLSAKDLRSQVVREACITLGHLSSVLGNKFDHGAESIMPTLLNLVPNSAKVIATSGVAAIRLILRQTHFPRLIPIITSNCTSKSVAVRRRCYEFLDLLLQEWQTHTLERHVAVLTETIKKGIHDADSEARSVARKCYWGFHGHYSREAEHLFQALESTYQKALQSHLKSSDSIVSLPQSDRSSSSSQESLNRPLSVKSVIGGPVTRSKVSSTPGALQRSRSDIDVNAASSAKSRMSSATSPSPFSSAAALPPGSYASLGRVRTRRQSSRSAVSTNSTVTDSRGRSRAKVVSQSQRKLLILFPFAAGSRSSSPGKLLGHAYGRIPRATAPATPSDKYSRIPRSQGCSRETSPSRLGIARSSRIPRPSMSQGCSRDTSRESSRDTSPTRGFTPLASRRHSRSTSALSTAEPVDRFGLIHQARISASVNAMRVLNTGTEVEAAVADALLLGDSRNKRKPLRRRYESDDDANSDASSACSERSYSSRNGGIPHYLRQTEDVAEVLNHCASSNWSEKKEGLLGLQNLLKSQRILSRVELKRLCEIFTRMFADPHSKVFSMFLETLVDFITVHREDLQDWLFVLLTQLLKKMGADLLGSVQAKVQKALDVTRESFPFDQQFNILMRFIVDQTQTPNLKVKVSILKYIESLARQMDPADFVNSSETRLAVSRIITWTTEPKSSDVRKAAQVVLISLFELNTPEFTMLLGALPKTFQDGATKLLHSHLKNSSNTSSVSSPSNTMGRTPPRHPTSRTSPLTSPTNCSHGGLSPSMLEYDTENMNSDEIFSSLRGVTEAIQSFSYRSQEDLNEPIRRDGKKDDAVSVGSFPGSDARLGLDVMEGGRTALDNKTSLLNTPSPRSFAVPRSREFAPYGYGDTITAYDKSALKEAIFDDDVEQFRDCESIHHLVADLLKELSNHNDRVEERKGALIELLKIAREDSLAVWDEHFKTPCLQAFLLTLGDKDHTIRALALRVLKEILRNQPARFKNYAELTIMKTLEAHKDSHKEVVRAAEEAASTLASSIHPEQCIKVLCPIVQTADYPINLAAIKMQSKVVERIARESLHQLLPDIIPGLLQGYDNTESSVRKASVFCLVAIYSVIGEELKPHLAQLTGSKMKLLNLYIKRAQTTNSNSSSSSDMSSHS</sequence>
<dbReference type="GO" id="GO:0000776">
    <property type="term" value="C:kinetochore"/>
    <property type="evidence" value="ECO:0007669"/>
    <property type="project" value="UniProtKB-KW"/>
</dbReference>
<feature type="region of interest" description="Disordered" evidence="18">
    <location>
        <begin position="201"/>
        <end position="244"/>
    </location>
</feature>
<keyword evidence="6" id="KW-0158">Chromosome</keyword>
<feature type="domain" description="TOG" evidence="19">
    <location>
        <begin position="1215"/>
        <end position="1450"/>
    </location>
</feature>
<feature type="compositionally biased region" description="Low complexity" evidence="18">
    <location>
        <begin position="794"/>
        <end position="807"/>
    </location>
</feature>
<dbReference type="Ensembl" id="ENSSRHT00000053242.1">
    <property type="protein sequence ID" value="ENSSRHP00000051783.1"/>
    <property type="gene ID" value="ENSSRHG00000014573.1"/>
</dbReference>
<dbReference type="InterPro" id="IPR024395">
    <property type="entry name" value="CLASP_N_dom"/>
</dbReference>
<feature type="region of interest" description="Disordered" evidence="18">
    <location>
        <begin position="498"/>
        <end position="616"/>
    </location>
</feature>
<keyword evidence="15" id="KW-0131">Cell cycle</keyword>
<dbReference type="InterPro" id="IPR057546">
    <property type="entry name" value="HEAT_GCN1"/>
</dbReference>
<dbReference type="InterPro" id="IPR016024">
    <property type="entry name" value="ARM-type_fold"/>
</dbReference>
<keyword evidence="12" id="KW-0995">Kinetochore</keyword>
<dbReference type="GO" id="GO:0072686">
    <property type="term" value="C:mitotic spindle"/>
    <property type="evidence" value="ECO:0007669"/>
    <property type="project" value="TreeGrafter"/>
</dbReference>
<dbReference type="InterPro" id="IPR011989">
    <property type="entry name" value="ARM-like"/>
</dbReference>
<dbReference type="GO" id="GO:0005794">
    <property type="term" value="C:Golgi apparatus"/>
    <property type="evidence" value="ECO:0007669"/>
    <property type="project" value="UniProtKB-SubCell"/>
</dbReference>
<keyword evidence="21" id="KW-1185">Reference proteome</keyword>
<dbReference type="Proteomes" id="UP000472270">
    <property type="component" value="Unassembled WGS sequence"/>
</dbReference>
<feature type="compositionally biased region" description="Low complexity" evidence="18">
    <location>
        <begin position="1071"/>
        <end position="1080"/>
    </location>
</feature>
<dbReference type="GO" id="GO:0005881">
    <property type="term" value="C:cytoplasmic microtubule"/>
    <property type="evidence" value="ECO:0007669"/>
    <property type="project" value="TreeGrafter"/>
</dbReference>
<name>A0A673JD64_9TELE</name>
<evidence type="ECO:0000256" key="1">
    <source>
        <dbReference type="ARBA" id="ARBA00004186"/>
    </source>
</evidence>
<dbReference type="InterPro" id="IPR000357">
    <property type="entry name" value="HEAT"/>
</dbReference>
<feature type="compositionally biased region" description="Low complexity" evidence="18">
    <location>
        <begin position="500"/>
        <end position="520"/>
    </location>
</feature>
<feature type="compositionally biased region" description="Low complexity" evidence="18">
    <location>
        <begin position="207"/>
        <end position="244"/>
    </location>
</feature>
<evidence type="ECO:0000259" key="19">
    <source>
        <dbReference type="SMART" id="SM01349"/>
    </source>
</evidence>
<dbReference type="PANTHER" id="PTHR21567">
    <property type="entry name" value="CLASP"/>
    <property type="match status" value="1"/>
</dbReference>
<evidence type="ECO:0000256" key="6">
    <source>
        <dbReference type="ARBA" id="ARBA00022454"/>
    </source>
</evidence>
<evidence type="ECO:0000256" key="15">
    <source>
        <dbReference type="ARBA" id="ARBA00023306"/>
    </source>
</evidence>
<dbReference type="GO" id="GO:0045180">
    <property type="term" value="C:basal cortex"/>
    <property type="evidence" value="ECO:0007669"/>
    <property type="project" value="TreeGrafter"/>
</dbReference>
<evidence type="ECO:0000256" key="4">
    <source>
        <dbReference type="ARBA" id="ARBA00004629"/>
    </source>
</evidence>
<dbReference type="GO" id="GO:0031110">
    <property type="term" value="P:regulation of microtubule polymerization or depolymerization"/>
    <property type="evidence" value="ECO:0007669"/>
    <property type="project" value="UniProtKB-ARBA"/>
</dbReference>
<dbReference type="SMART" id="SM01349">
    <property type="entry name" value="TOG"/>
    <property type="match status" value="4"/>
</dbReference>
<dbReference type="Pfam" id="PF23271">
    <property type="entry name" value="HEAT_GCN1"/>
    <property type="match status" value="1"/>
</dbReference>
<dbReference type="FunFam" id="1.25.10.10:FF:000001">
    <property type="entry name" value="CLIP-associating protein 1 isoform 2"/>
    <property type="match status" value="1"/>
</dbReference>
<dbReference type="PROSITE" id="PS50077">
    <property type="entry name" value="HEAT_REPEAT"/>
    <property type="match status" value="1"/>
</dbReference>
<keyword evidence="7" id="KW-0963">Cytoplasm</keyword>
<evidence type="ECO:0000256" key="8">
    <source>
        <dbReference type="ARBA" id="ARBA00022618"/>
    </source>
</evidence>
<feature type="region of interest" description="Disordered" evidence="18">
    <location>
        <begin position="649"/>
        <end position="730"/>
    </location>
</feature>
<evidence type="ECO:0000256" key="18">
    <source>
        <dbReference type="SAM" id="MobiDB-lite"/>
    </source>
</evidence>
<evidence type="ECO:0000256" key="2">
    <source>
        <dbReference type="ARBA" id="ARBA00004300"/>
    </source>
</evidence>
<keyword evidence="11" id="KW-0498">Mitosis</keyword>
<evidence type="ECO:0000256" key="12">
    <source>
        <dbReference type="ARBA" id="ARBA00022838"/>
    </source>
</evidence>
<dbReference type="GO" id="GO:0005876">
    <property type="term" value="C:spindle microtubule"/>
    <property type="evidence" value="ECO:0007669"/>
    <property type="project" value="TreeGrafter"/>
</dbReference>
<evidence type="ECO:0000256" key="5">
    <source>
        <dbReference type="ARBA" id="ARBA00009549"/>
    </source>
</evidence>
<evidence type="ECO:0000313" key="20">
    <source>
        <dbReference type="Ensembl" id="ENSSRHP00000051783.1"/>
    </source>
</evidence>
<keyword evidence="16" id="KW-0137">Centromere</keyword>
<evidence type="ECO:0000256" key="7">
    <source>
        <dbReference type="ARBA" id="ARBA00022490"/>
    </source>
</evidence>
<keyword evidence="9" id="KW-0493">Microtubule</keyword>
<feature type="compositionally biased region" description="Low complexity" evidence="18">
    <location>
        <begin position="1046"/>
        <end position="1064"/>
    </location>
</feature>
<organism evidence="20 21">
    <name type="scientific">Sinocyclocheilus rhinocerous</name>
    <dbReference type="NCBI Taxonomy" id="307959"/>
    <lineage>
        <taxon>Eukaryota</taxon>
        <taxon>Metazoa</taxon>
        <taxon>Chordata</taxon>
        <taxon>Craniata</taxon>
        <taxon>Vertebrata</taxon>
        <taxon>Euteleostomi</taxon>
        <taxon>Actinopterygii</taxon>
        <taxon>Neopterygii</taxon>
        <taxon>Teleostei</taxon>
        <taxon>Ostariophysi</taxon>
        <taxon>Cypriniformes</taxon>
        <taxon>Cyprinidae</taxon>
        <taxon>Cyprininae</taxon>
        <taxon>Sinocyclocheilus</taxon>
    </lineage>
</organism>
<keyword evidence="13" id="KW-0333">Golgi apparatus</keyword>
<feature type="compositionally biased region" description="Polar residues" evidence="18">
    <location>
        <begin position="593"/>
        <end position="605"/>
    </location>
</feature>
<evidence type="ECO:0000256" key="11">
    <source>
        <dbReference type="ARBA" id="ARBA00022776"/>
    </source>
</evidence>
<keyword evidence="10" id="KW-0677">Repeat</keyword>
<dbReference type="GO" id="GO:0040001">
    <property type="term" value="P:establishment of mitotic spindle localization"/>
    <property type="evidence" value="ECO:0007669"/>
    <property type="project" value="TreeGrafter"/>
</dbReference>
<dbReference type="PANTHER" id="PTHR21567:SF28">
    <property type="entry name" value="CLIP-ASSOCIATING PROTEIN 1"/>
    <property type="match status" value="1"/>
</dbReference>
<dbReference type="Pfam" id="PF21040">
    <property type="entry name" value="CEP104-like_TOG"/>
    <property type="match status" value="1"/>
</dbReference>
<feature type="compositionally biased region" description="Polar residues" evidence="18">
    <location>
        <begin position="668"/>
        <end position="677"/>
    </location>
</feature>
<keyword evidence="14" id="KW-0206">Cytoskeleton</keyword>
<dbReference type="SUPFAM" id="SSF48371">
    <property type="entry name" value="ARM repeat"/>
    <property type="match status" value="2"/>
</dbReference>
<comment type="similarity">
    <text evidence="5">Belongs to the CLASP family.</text>
</comment>
<dbReference type="FunFam" id="1.25.10.10:FF:000006">
    <property type="entry name" value="CLIP-associating protein 1 isoform 2"/>
    <property type="match status" value="1"/>
</dbReference>
<dbReference type="GO" id="GO:0008017">
    <property type="term" value="F:microtubule binding"/>
    <property type="evidence" value="ECO:0007669"/>
    <property type="project" value="TreeGrafter"/>
</dbReference>
<accession>A0A673JD64</accession>
<evidence type="ECO:0000256" key="10">
    <source>
        <dbReference type="ARBA" id="ARBA00022737"/>
    </source>
</evidence>